<name>A0A448ZND6_9STRA</name>
<keyword evidence="1" id="KW-0378">Hydrolase</keyword>
<dbReference type="SMART" id="SM00490">
    <property type="entry name" value="HELICc"/>
    <property type="match status" value="1"/>
</dbReference>
<dbReference type="PANTHER" id="PTHR36498">
    <property type="entry name" value="TATA-BINDING PROTEIN-ASSOCIATED FACTOR 172"/>
    <property type="match status" value="1"/>
</dbReference>
<reference evidence="3 4" key="1">
    <citation type="submission" date="2019-01" db="EMBL/GenBank/DDBJ databases">
        <authorList>
            <person name="Ferrante I. M."/>
        </authorList>
    </citation>
    <scope>NUCLEOTIDE SEQUENCE [LARGE SCALE GENOMIC DNA]</scope>
    <source>
        <strain evidence="3 4">B856</strain>
    </source>
</reference>
<dbReference type="PANTHER" id="PTHR36498:SF1">
    <property type="entry name" value="TATA-BINDING PROTEIN-ASSOCIATED FACTOR 172"/>
    <property type="match status" value="1"/>
</dbReference>
<gene>
    <name evidence="3" type="ORF">PSNMU_V1.4_AUG-EV-PASAV3_0105760</name>
</gene>
<dbReference type="CDD" id="cd18793">
    <property type="entry name" value="SF2_C_SNF"/>
    <property type="match status" value="1"/>
</dbReference>
<dbReference type="GO" id="GO:0016887">
    <property type="term" value="F:ATP hydrolysis activity"/>
    <property type="evidence" value="ECO:0007669"/>
    <property type="project" value="InterPro"/>
</dbReference>
<dbReference type="AlphaFoldDB" id="A0A448ZND6"/>
<keyword evidence="4" id="KW-1185">Reference proteome</keyword>
<evidence type="ECO:0000259" key="2">
    <source>
        <dbReference type="PROSITE" id="PS51194"/>
    </source>
</evidence>
<accession>A0A448ZND6</accession>
<protein>
    <recommendedName>
        <fullName evidence="2">Helicase C-terminal domain-containing protein</fullName>
    </recommendedName>
</protein>
<proteinExistence type="predicted"/>
<dbReference type="Pfam" id="PF00271">
    <property type="entry name" value="Helicase_C"/>
    <property type="match status" value="1"/>
</dbReference>
<dbReference type="PROSITE" id="PS51194">
    <property type="entry name" value="HELICASE_CTER"/>
    <property type="match status" value="1"/>
</dbReference>
<organism evidence="3 4">
    <name type="scientific">Pseudo-nitzschia multistriata</name>
    <dbReference type="NCBI Taxonomy" id="183589"/>
    <lineage>
        <taxon>Eukaryota</taxon>
        <taxon>Sar</taxon>
        <taxon>Stramenopiles</taxon>
        <taxon>Ochrophyta</taxon>
        <taxon>Bacillariophyta</taxon>
        <taxon>Bacillariophyceae</taxon>
        <taxon>Bacillariophycidae</taxon>
        <taxon>Bacillariales</taxon>
        <taxon>Bacillariaceae</taxon>
        <taxon>Pseudo-nitzschia</taxon>
    </lineage>
</organism>
<dbReference type="Gene3D" id="3.40.50.300">
    <property type="entry name" value="P-loop containing nucleotide triphosphate hydrolases"/>
    <property type="match status" value="1"/>
</dbReference>
<dbReference type="InterPro" id="IPR049730">
    <property type="entry name" value="SNF2/RAD54-like_C"/>
</dbReference>
<dbReference type="Proteomes" id="UP000291116">
    <property type="component" value="Unassembled WGS sequence"/>
</dbReference>
<dbReference type="GO" id="GO:0017025">
    <property type="term" value="F:TBP-class protein binding"/>
    <property type="evidence" value="ECO:0007669"/>
    <property type="project" value="InterPro"/>
</dbReference>
<dbReference type="InterPro" id="IPR027417">
    <property type="entry name" value="P-loop_NTPase"/>
</dbReference>
<dbReference type="GO" id="GO:0003677">
    <property type="term" value="F:DNA binding"/>
    <property type="evidence" value="ECO:0007669"/>
    <property type="project" value="InterPro"/>
</dbReference>
<sequence length="287" mass="32960">MQESLYDLQSSGKLIALKELLRDAGFAFRELTAADNDMSLIYCGRDEDQMSDTDDHEKILMPDCQDSSGDELRQHQLNRQESRCLIFAQFTQSLDIVEELLIKRYMPSMKYLRLDGKVPVPQRTIVVDKFNRDESFKLLLLTTKIGGLGLNITGADTVIFLEHDWNPHSDLQAMDRAHRIGQKRTVHVYQLVTMNSIEEKTMMLQERKLAMSNAIINTNNSSMYSMGTDCLLDIFQFRSESASSAKSSHTDFDIDNTIDTLVERYQDEYKSLSLRDFLAGFEPTQKK</sequence>
<dbReference type="InterPro" id="IPR001650">
    <property type="entry name" value="Helicase_C-like"/>
</dbReference>
<evidence type="ECO:0000313" key="4">
    <source>
        <dbReference type="Proteomes" id="UP000291116"/>
    </source>
</evidence>
<dbReference type="InterPro" id="IPR044972">
    <property type="entry name" value="Mot1"/>
</dbReference>
<evidence type="ECO:0000313" key="3">
    <source>
        <dbReference type="EMBL" id="VEU43545.1"/>
    </source>
</evidence>
<dbReference type="SUPFAM" id="SSF52540">
    <property type="entry name" value="P-loop containing nucleoside triphosphate hydrolases"/>
    <property type="match status" value="1"/>
</dbReference>
<dbReference type="OrthoDB" id="10252227at2759"/>
<dbReference type="EMBL" id="CAACVS010000557">
    <property type="protein sequence ID" value="VEU43545.1"/>
    <property type="molecule type" value="Genomic_DNA"/>
</dbReference>
<feature type="domain" description="Helicase C-terminal" evidence="2">
    <location>
        <begin position="71"/>
        <end position="227"/>
    </location>
</feature>
<evidence type="ECO:0000256" key="1">
    <source>
        <dbReference type="ARBA" id="ARBA00022801"/>
    </source>
</evidence>